<protein>
    <submittedName>
        <fullName evidence="5">C4-dicarboxylate-binding protein DctP</fullName>
    </submittedName>
</protein>
<dbReference type="InterPro" id="IPR038404">
    <property type="entry name" value="TRAP_DctP_sf"/>
</dbReference>
<dbReference type="GO" id="GO:0055085">
    <property type="term" value="P:transmembrane transport"/>
    <property type="evidence" value="ECO:0007669"/>
    <property type="project" value="InterPro"/>
</dbReference>
<dbReference type="Proteomes" id="UP000294919">
    <property type="component" value="Unassembled WGS sequence"/>
</dbReference>
<gene>
    <name evidence="5" type="ORF">EV214_11223</name>
</gene>
<comment type="similarity">
    <text evidence="1">Belongs to the bacterial solute-binding protein 7 family.</text>
</comment>
<evidence type="ECO:0000313" key="5">
    <source>
        <dbReference type="EMBL" id="TCO74546.1"/>
    </source>
</evidence>
<name>A0A4R2KTV8_9FIRM</name>
<proteinExistence type="inferred from homology"/>
<dbReference type="PROSITE" id="PS51257">
    <property type="entry name" value="PROKAR_LIPOPROTEIN"/>
    <property type="match status" value="1"/>
</dbReference>
<dbReference type="EMBL" id="SLWV01000012">
    <property type="protein sequence ID" value="TCO74546.1"/>
    <property type="molecule type" value="Genomic_DNA"/>
</dbReference>
<dbReference type="Pfam" id="PF03480">
    <property type="entry name" value="DctP"/>
    <property type="match status" value="1"/>
</dbReference>
<evidence type="ECO:0000256" key="3">
    <source>
        <dbReference type="ARBA" id="ARBA00022729"/>
    </source>
</evidence>
<dbReference type="AlphaFoldDB" id="A0A4R2KTV8"/>
<comment type="caution">
    <text evidence="5">The sequence shown here is derived from an EMBL/GenBank/DDBJ whole genome shotgun (WGS) entry which is preliminary data.</text>
</comment>
<dbReference type="GO" id="GO:0030288">
    <property type="term" value="C:outer membrane-bounded periplasmic space"/>
    <property type="evidence" value="ECO:0007669"/>
    <property type="project" value="InterPro"/>
</dbReference>
<dbReference type="PANTHER" id="PTHR33376">
    <property type="match status" value="1"/>
</dbReference>
<keyword evidence="3 4" id="KW-0732">Signal</keyword>
<keyword evidence="2" id="KW-0813">Transport</keyword>
<dbReference type="NCBIfam" id="NF037995">
    <property type="entry name" value="TRAP_S1"/>
    <property type="match status" value="1"/>
</dbReference>
<dbReference type="NCBIfam" id="TIGR00787">
    <property type="entry name" value="dctP"/>
    <property type="match status" value="1"/>
</dbReference>
<accession>A0A4R2KTV8</accession>
<sequence length="344" mass="38495">MSKKILSLLLAVLLISGIFAGCASKEEIPETANETTEKSAQPIVMKVGHTHSAGTPRYQSFEKFKEMVEERSNGAIKVEIYPSGQLGNEQEMIEQAKLGTIQGVRAGRFDDVATELLVYTMPFLFDDVESFQKVTRGEIGKKIAKAAEKNNIIILSTGDAGGFRNITNNVRPIKSPEDLKGLKIRTPGVESIIKTMETFGANPVSIPYVETYMSLKTGVADGQENPCVNIESMKFDEVQKYMSVIEYQVHPDPFYVNLEWFNSLSKENQDLVQKAAEDMTSISDEMTTKANVEALEKIKANLEVNVLTDEEKEKFKELAKPVYDYFVNEKGYFTQELIDEIKAQ</sequence>
<reference evidence="5 6" key="1">
    <citation type="submission" date="2019-03" db="EMBL/GenBank/DDBJ databases">
        <title>Genomic Encyclopedia of Type Strains, Phase IV (KMG-IV): sequencing the most valuable type-strain genomes for metagenomic binning, comparative biology and taxonomic classification.</title>
        <authorList>
            <person name="Goeker M."/>
        </authorList>
    </citation>
    <scope>NUCLEOTIDE SEQUENCE [LARGE SCALE GENOMIC DNA]</scope>
    <source>
        <strain evidence="5 6">DSM 102940</strain>
    </source>
</reference>
<dbReference type="PIRSF" id="PIRSF006470">
    <property type="entry name" value="DctB"/>
    <property type="match status" value="1"/>
</dbReference>
<evidence type="ECO:0000256" key="1">
    <source>
        <dbReference type="ARBA" id="ARBA00009023"/>
    </source>
</evidence>
<feature type="chain" id="PRO_5038481537" evidence="4">
    <location>
        <begin position="21"/>
        <end position="344"/>
    </location>
</feature>
<dbReference type="Gene3D" id="3.40.190.170">
    <property type="entry name" value="Bacterial extracellular solute-binding protein, family 7"/>
    <property type="match status" value="1"/>
</dbReference>
<evidence type="ECO:0000256" key="2">
    <source>
        <dbReference type="ARBA" id="ARBA00022448"/>
    </source>
</evidence>
<dbReference type="InterPro" id="IPR018389">
    <property type="entry name" value="DctP_fam"/>
</dbReference>
<dbReference type="PANTHER" id="PTHR33376:SF7">
    <property type="entry name" value="C4-DICARBOXYLATE-BINDING PROTEIN DCTB"/>
    <property type="match status" value="1"/>
</dbReference>
<organism evidence="5 6">
    <name type="scientific">Marinisporobacter balticus</name>
    <dbReference type="NCBI Taxonomy" id="2018667"/>
    <lineage>
        <taxon>Bacteria</taxon>
        <taxon>Bacillati</taxon>
        <taxon>Bacillota</taxon>
        <taxon>Clostridia</taxon>
        <taxon>Peptostreptococcales</taxon>
        <taxon>Thermotaleaceae</taxon>
        <taxon>Marinisporobacter</taxon>
    </lineage>
</organism>
<dbReference type="RefSeq" id="WP_207669667.1">
    <property type="nucleotide sequence ID" value="NZ_SLWV01000012.1"/>
</dbReference>
<keyword evidence="6" id="KW-1185">Reference proteome</keyword>
<dbReference type="InterPro" id="IPR004682">
    <property type="entry name" value="TRAP_DctP"/>
</dbReference>
<feature type="signal peptide" evidence="4">
    <location>
        <begin position="1"/>
        <end position="20"/>
    </location>
</feature>
<evidence type="ECO:0000313" key="6">
    <source>
        <dbReference type="Proteomes" id="UP000294919"/>
    </source>
</evidence>
<evidence type="ECO:0000256" key="4">
    <source>
        <dbReference type="SAM" id="SignalP"/>
    </source>
</evidence>
<dbReference type="CDD" id="cd13603">
    <property type="entry name" value="PBP2_TRAP_Siap_TeaA_like"/>
    <property type="match status" value="1"/>
</dbReference>